<dbReference type="AlphaFoldDB" id="A0A1M7TCN0"/>
<reference evidence="4" key="1">
    <citation type="submission" date="2016-12" db="EMBL/GenBank/DDBJ databases">
        <authorList>
            <person name="Varghese N."/>
            <person name="Submissions S."/>
        </authorList>
    </citation>
    <scope>NUCLEOTIDE SEQUENCE [LARGE SCALE GENOMIC DNA]</scope>
    <source>
        <strain evidence="4">DSM 11544</strain>
    </source>
</reference>
<dbReference type="CDD" id="cd00293">
    <property type="entry name" value="USP-like"/>
    <property type="match status" value="1"/>
</dbReference>
<evidence type="ECO:0000256" key="1">
    <source>
        <dbReference type="ARBA" id="ARBA00008791"/>
    </source>
</evidence>
<evidence type="ECO:0000313" key="4">
    <source>
        <dbReference type="Proteomes" id="UP000184010"/>
    </source>
</evidence>
<dbReference type="STRING" id="1121395.SAMN02745215_01775"/>
<dbReference type="RefSeq" id="WP_072772269.1">
    <property type="nucleotide sequence ID" value="NZ_FRDN01000006.1"/>
</dbReference>
<evidence type="ECO:0000313" key="3">
    <source>
        <dbReference type="EMBL" id="SHN68417.1"/>
    </source>
</evidence>
<evidence type="ECO:0000259" key="2">
    <source>
        <dbReference type="Pfam" id="PF00582"/>
    </source>
</evidence>
<dbReference type="Proteomes" id="UP000184010">
    <property type="component" value="Unassembled WGS sequence"/>
</dbReference>
<feature type="domain" description="UspA" evidence="2">
    <location>
        <begin position="1"/>
        <end position="141"/>
    </location>
</feature>
<protein>
    <submittedName>
        <fullName evidence="3">Nucleotide-binding universal stress protein, UspA family</fullName>
    </submittedName>
</protein>
<dbReference type="EMBL" id="FRDN01000006">
    <property type="protein sequence ID" value="SHN68417.1"/>
    <property type="molecule type" value="Genomic_DNA"/>
</dbReference>
<proteinExistence type="inferred from homology"/>
<dbReference type="Gene3D" id="3.40.50.620">
    <property type="entry name" value="HUPs"/>
    <property type="match status" value="1"/>
</dbReference>
<accession>A0A1M7TCN0</accession>
<gene>
    <name evidence="3" type="ORF">SAMN02745215_01775</name>
</gene>
<dbReference type="PANTHER" id="PTHR46268:SF6">
    <property type="entry name" value="UNIVERSAL STRESS PROTEIN UP12"/>
    <property type="match status" value="1"/>
</dbReference>
<keyword evidence="4" id="KW-1185">Reference proteome</keyword>
<organism evidence="3 4">
    <name type="scientific">Desulfitobacterium chlororespirans DSM 11544</name>
    <dbReference type="NCBI Taxonomy" id="1121395"/>
    <lineage>
        <taxon>Bacteria</taxon>
        <taxon>Bacillati</taxon>
        <taxon>Bacillota</taxon>
        <taxon>Clostridia</taxon>
        <taxon>Eubacteriales</taxon>
        <taxon>Desulfitobacteriaceae</taxon>
        <taxon>Desulfitobacterium</taxon>
    </lineage>
</organism>
<dbReference type="PRINTS" id="PR01438">
    <property type="entry name" value="UNVRSLSTRESS"/>
</dbReference>
<comment type="similarity">
    <text evidence="1">Belongs to the universal stress protein A family.</text>
</comment>
<sequence>MFAKILVPTDGSEYSRRALLTALEIGKKFNAEVILLNVLMTPEALGYLLTEDATVMQQQFNPNGEATLAATTKNVDLEGVRLTCRVKPGYPALVILEEIVSEGIDLVVMGYRGYTSLAGTFMGSVSQKVLAKTSRPVLLIK</sequence>
<dbReference type="InterPro" id="IPR006016">
    <property type="entry name" value="UspA"/>
</dbReference>
<dbReference type="PANTHER" id="PTHR46268">
    <property type="entry name" value="STRESS RESPONSE PROTEIN NHAX"/>
    <property type="match status" value="1"/>
</dbReference>
<dbReference type="SUPFAM" id="SSF52402">
    <property type="entry name" value="Adenine nucleotide alpha hydrolases-like"/>
    <property type="match status" value="1"/>
</dbReference>
<name>A0A1M7TCN0_9FIRM</name>
<dbReference type="InterPro" id="IPR006015">
    <property type="entry name" value="Universal_stress_UspA"/>
</dbReference>
<dbReference type="Pfam" id="PF00582">
    <property type="entry name" value="Usp"/>
    <property type="match status" value="1"/>
</dbReference>
<dbReference type="InterPro" id="IPR014729">
    <property type="entry name" value="Rossmann-like_a/b/a_fold"/>
</dbReference>